<keyword evidence="4 8" id="KW-0808">Transferase</keyword>
<dbReference type="Proteomes" id="UP000503540">
    <property type="component" value="Chromosome"/>
</dbReference>
<keyword evidence="5 6" id="KW-0949">S-adenosyl-L-methionine</keyword>
<evidence type="ECO:0000313" key="8">
    <source>
        <dbReference type="EMBL" id="QIS12963.1"/>
    </source>
</evidence>
<dbReference type="GO" id="GO:0032259">
    <property type="term" value="P:methylation"/>
    <property type="evidence" value="ECO:0007669"/>
    <property type="project" value="UniProtKB-KW"/>
</dbReference>
<organism evidence="8 9">
    <name type="scientific">Nocardia arthritidis</name>
    <dbReference type="NCBI Taxonomy" id="228602"/>
    <lineage>
        <taxon>Bacteria</taxon>
        <taxon>Bacillati</taxon>
        <taxon>Actinomycetota</taxon>
        <taxon>Actinomycetes</taxon>
        <taxon>Mycobacteriales</taxon>
        <taxon>Nocardiaceae</taxon>
        <taxon>Nocardia</taxon>
    </lineage>
</organism>
<keyword evidence="9" id="KW-1185">Reference proteome</keyword>
<name>A0A6G9YJ43_9NOCA</name>
<dbReference type="AlphaFoldDB" id="A0A6G9YJ43"/>
<protein>
    <recommendedName>
        <fullName evidence="6">S-adenosyl-L-methionine-dependent methyltransferase</fullName>
        <ecNumber evidence="6">2.1.1.-</ecNumber>
    </recommendedName>
</protein>
<evidence type="ECO:0000313" key="9">
    <source>
        <dbReference type="Proteomes" id="UP000503540"/>
    </source>
</evidence>
<comment type="function">
    <text evidence="1 6">Exhibits S-adenosyl-L-methionine-dependent methyltransferase activity.</text>
</comment>
<proteinExistence type="inferred from homology"/>
<dbReference type="KEGG" id="nah:F5544_25545"/>
<comment type="similarity">
    <text evidence="2 6">Belongs to the UPF0677 family.</text>
</comment>
<evidence type="ECO:0000256" key="1">
    <source>
        <dbReference type="ARBA" id="ARBA00003907"/>
    </source>
</evidence>
<dbReference type="InterPro" id="IPR029063">
    <property type="entry name" value="SAM-dependent_MTases_sf"/>
</dbReference>
<evidence type="ECO:0000256" key="5">
    <source>
        <dbReference type="ARBA" id="ARBA00022691"/>
    </source>
</evidence>
<dbReference type="EMBL" id="CP046172">
    <property type="protein sequence ID" value="QIS12963.1"/>
    <property type="molecule type" value="Genomic_DNA"/>
</dbReference>
<dbReference type="InterPro" id="IPR011610">
    <property type="entry name" value="SAM_mthyl_Trfase_ML2640-like"/>
</dbReference>
<evidence type="ECO:0000256" key="3">
    <source>
        <dbReference type="ARBA" id="ARBA00022603"/>
    </source>
</evidence>
<dbReference type="PANTHER" id="PTHR43619">
    <property type="entry name" value="S-ADENOSYL-L-METHIONINE-DEPENDENT METHYLTRANSFERASE YKTD-RELATED"/>
    <property type="match status" value="1"/>
</dbReference>
<gene>
    <name evidence="8" type="ORF">F5544_25545</name>
</gene>
<dbReference type="EC" id="2.1.1.-" evidence="6"/>
<dbReference type="InterPro" id="IPR007213">
    <property type="entry name" value="Ppm1/Ppm2/Tcmp"/>
</dbReference>
<feature type="region of interest" description="Disordered" evidence="7">
    <location>
        <begin position="1"/>
        <end position="34"/>
    </location>
</feature>
<dbReference type="GO" id="GO:0008168">
    <property type="term" value="F:methyltransferase activity"/>
    <property type="evidence" value="ECO:0007669"/>
    <property type="project" value="UniProtKB-UniRule"/>
</dbReference>
<dbReference type="NCBIfam" id="TIGR00027">
    <property type="entry name" value="mthyl_TIGR00027"/>
    <property type="match status" value="1"/>
</dbReference>
<reference evidence="8 9" key="1">
    <citation type="journal article" date="2019" name="ACS Chem. Biol.">
        <title>Identification and Mobilization of a Cryptic Antibiotic Biosynthesis Gene Locus from a Human-Pathogenic Nocardia Isolate.</title>
        <authorList>
            <person name="Herisse M."/>
            <person name="Ishida K."/>
            <person name="Porter J.L."/>
            <person name="Howden B."/>
            <person name="Hertweck C."/>
            <person name="Stinear T.P."/>
            <person name="Pidot S.J."/>
        </authorList>
    </citation>
    <scope>NUCLEOTIDE SEQUENCE [LARGE SCALE GENOMIC DNA]</scope>
    <source>
        <strain evidence="8 9">AUSMDU00012717</strain>
    </source>
</reference>
<evidence type="ECO:0000256" key="2">
    <source>
        <dbReference type="ARBA" id="ARBA00008138"/>
    </source>
</evidence>
<dbReference type="Gene3D" id="3.40.50.150">
    <property type="entry name" value="Vaccinia Virus protein VP39"/>
    <property type="match status" value="1"/>
</dbReference>
<accession>A0A6G9YJ43</accession>
<evidence type="ECO:0000256" key="4">
    <source>
        <dbReference type="ARBA" id="ARBA00022679"/>
    </source>
</evidence>
<evidence type="ECO:0000256" key="7">
    <source>
        <dbReference type="SAM" id="MobiDB-lite"/>
    </source>
</evidence>
<keyword evidence="3 6" id="KW-0489">Methyltransferase</keyword>
<dbReference type="Pfam" id="PF04072">
    <property type="entry name" value="LCM"/>
    <property type="match status" value="1"/>
</dbReference>
<sequence length="362" mass="39150">MHSSDRQGSCGFRSRQHTGVTHRSPPPDPMAESVRRRRIRGGFAAATLGGCHEGAKVVSVGGMRTDSDNWDINSGVGSTALFVAAARALAARQPEPVAVDPLADVFLRAVGGEWAELIDGAPEQTSEHPLRGSEFGRNFTDYQGARTKYFDDYLLAACADGIRQVVILAAGLDSRAYRLPWPDGVVVYELDRAEVLDFKREVLDAAGHKPRADRVEVAVDLRGDWLSALRHNGFDAERPTAWLVEGLLIYVTPAAQDQLFETIVAASAPGSRAAIEQMEPLPDDAYATMRDADPVEGGGEWASLIYNEPRSDAAQWFPAHGWTATRTEVVDYLRAVGRPEAAEPSEAGFGTSLLNLVTVIAP</sequence>
<evidence type="ECO:0000256" key="6">
    <source>
        <dbReference type="RuleBase" id="RU362030"/>
    </source>
</evidence>
<dbReference type="PANTHER" id="PTHR43619:SF2">
    <property type="entry name" value="S-ADENOSYL-L-METHIONINE-DEPENDENT METHYLTRANSFERASES SUPERFAMILY PROTEIN"/>
    <property type="match status" value="1"/>
</dbReference>
<dbReference type="SUPFAM" id="SSF53335">
    <property type="entry name" value="S-adenosyl-L-methionine-dependent methyltransferases"/>
    <property type="match status" value="1"/>
</dbReference>